<dbReference type="Proteomes" id="UP000199111">
    <property type="component" value="Unassembled WGS sequence"/>
</dbReference>
<reference evidence="4" key="1">
    <citation type="submission" date="2016-10" db="EMBL/GenBank/DDBJ databases">
        <authorList>
            <person name="Varghese N."/>
            <person name="Submissions S."/>
        </authorList>
    </citation>
    <scope>NUCLEOTIDE SEQUENCE [LARGE SCALE GENOMIC DNA]</scope>
    <source>
        <strain evidence="4">CGMCC 4.2126</strain>
    </source>
</reference>
<dbReference type="Gene3D" id="3.30.1490.20">
    <property type="entry name" value="ATP-grasp fold, A domain"/>
    <property type="match status" value="1"/>
</dbReference>
<dbReference type="PROSITE" id="PS50975">
    <property type="entry name" value="ATP_GRASP"/>
    <property type="match status" value="1"/>
</dbReference>
<proteinExistence type="predicted"/>
<dbReference type="GO" id="GO:0046872">
    <property type="term" value="F:metal ion binding"/>
    <property type="evidence" value="ECO:0007669"/>
    <property type="project" value="InterPro"/>
</dbReference>
<evidence type="ECO:0000259" key="2">
    <source>
        <dbReference type="PROSITE" id="PS50975"/>
    </source>
</evidence>
<accession>A0A1I3IFQ4</accession>
<protein>
    <submittedName>
        <fullName evidence="3">Predicted ATP-dependent carboligase, ATP-grasp superfamily</fullName>
    </submittedName>
</protein>
<evidence type="ECO:0000256" key="1">
    <source>
        <dbReference type="PROSITE-ProRule" id="PRU00409"/>
    </source>
</evidence>
<dbReference type="AlphaFoldDB" id="A0A1I3IFQ4"/>
<evidence type="ECO:0000313" key="3">
    <source>
        <dbReference type="EMBL" id="SFI46798.1"/>
    </source>
</evidence>
<dbReference type="GeneID" id="96297032"/>
<dbReference type="Gene3D" id="3.30.470.20">
    <property type="entry name" value="ATP-grasp fold, B domain"/>
    <property type="match status" value="1"/>
</dbReference>
<name>A0A1I3IFQ4_9ACTN</name>
<dbReference type="RefSeq" id="WP_093885996.1">
    <property type="nucleotide sequence ID" value="NZ_FOQY01000003.1"/>
</dbReference>
<sequence>MDPSVPVLLVKVGYYPLHHGSVGAVRTLGRLGVPVHVIAEGRFTSAAVSRHRAGRIVWPTTGAEPAEHLVQELRRIASSLPRRAVAVATDDEAAILLAEHAETLSEHLLLPPVPRDLPRLLASKHDMFQLCRRYGIPAPESRLVASRDQIDEIVREFAFPVVLKNSEPWVRLAAPAVSRSTVVSTPQELYELAAGWPDAPYVLVQEYLPRSESTDWIAHVCCDAQGDIVVGFTGVKVRSWPPHVGVTTYAYSVSNPELAALTARLCKESGYSGIADLDWRLDHRDGRYKLLDFNPRVGAQFRLFETDAEIDVVRAHYLTFTGQAVPAGRQVEGRRIIVENLDVPARIAYRNGAAREHHIPPGGKREFAWLAADDPLPGLVTAARSARPIARRVVARLFGGRPQGM</sequence>
<keyword evidence="4" id="KW-1185">Reference proteome</keyword>
<dbReference type="InterPro" id="IPR011761">
    <property type="entry name" value="ATP-grasp"/>
</dbReference>
<gene>
    <name evidence="3" type="ORF">SAMN05216275_103272</name>
</gene>
<dbReference type="InterPro" id="IPR013815">
    <property type="entry name" value="ATP_grasp_subdomain_1"/>
</dbReference>
<dbReference type="GO" id="GO:0005524">
    <property type="term" value="F:ATP binding"/>
    <property type="evidence" value="ECO:0007669"/>
    <property type="project" value="UniProtKB-UniRule"/>
</dbReference>
<organism evidence="3 4">
    <name type="scientific">Streptosporangium canum</name>
    <dbReference type="NCBI Taxonomy" id="324952"/>
    <lineage>
        <taxon>Bacteria</taxon>
        <taxon>Bacillati</taxon>
        <taxon>Actinomycetota</taxon>
        <taxon>Actinomycetes</taxon>
        <taxon>Streptosporangiales</taxon>
        <taxon>Streptosporangiaceae</taxon>
        <taxon>Streptosporangium</taxon>
    </lineage>
</organism>
<keyword evidence="3" id="KW-0436">Ligase</keyword>
<evidence type="ECO:0000313" key="4">
    <source>
        <dbReference type="Proteomes" id="UP000199111"/>
    </source>
</evidence>
<dbReference type="EMBL" id="FOQY01000003">
    <property type="protein sequence ID" value="SFI46798.1"/>
    <property type="molecule type" value="Genomic_DNA"/>
</dbReference>
<keyword evidence="1" id="KW-0067">ATP-binding</keyword>
<dbReference type="GO" id="GO:0016874">
    <property type="term" value="F:ligase activity"/>
    <property type="evidence" value="ECO:0007669"/>
    <property type="project" value="UniProtKB-KW"/>
</dbReference>
<keyword evidence="1" id="KW-0547">Nucleotide-binding</keyword>
<feature type="domain" description="ATP-grasp" evidence="2">
    <location>
        <begin position="128"/>
        <end position="321"/>
    </location>
</feature>
<dbReference type="SUPFAM" id="SSF56059">
    <property type="entry name" value="Glutathione synthetase ATP-binding domain-like"/>
    <property type="match status" value="1"/>
</dbReference>